<accession>A0A3N4KDC8</accession>
<proteinExistence type="predicted"/>
<organism evidence="1 2">
    <name type="scientific">Morchella conica CCBAS932</name>
    <dbReference type="NCBI Taxonomy" id="1392247"/>
    <lineage>
        <taxon>Eukaryota</taxon>
        <taxon>Fungi</taxon>
        <taxon>Dikarya</taxon>
        <taxon>Ascomycota</taxon>
        <taxon>Pezizomycotina</taxon>
        <taxon>Pezizomycetes</taxon>
        <taxon>Pezizales</taxon>
        <taxon>Morchellaceae</taxon>
        <taxon>Morchella</taxon>
    </lineage>
</organism>
<keyword evidence="2" id="KW-1185">Reference proteome</keyword>
<dbReference type="AlphaFoldDB" id="A0A3N4KDC8"/>
<dbReference type="EMBL" id="ML119186">
    <property type="protein sequence ID" value="RPB07349.1"/>
    <property type="molecule type" value="Genomic_DNA"/>
</dbReference>
<gene>
    <name evidence="1" type="ORF">P167DRAFT_475311</name>
</gene>
<feature type="non-terminal residue" evidence="1">
    <location>
        <position position="69"/>
    </location>
</feature>
<reference evidence="1 2" key="1">
    <citation type="journal article" date="2018" name="Nat. Ecol. Evol.">
        <title>Pezizomycetes genomes reveal the molecular basis of ectomycorrhizal truffle lifestyle.</title>
        <authorList>
            <person name="Murat C."/>
            <person name="Payen T."/>
            <person name="Noel B."/>
            <person name="Kuo A."/>
            <person name="Morin E."/>
            <person name="Chen J."/>
            <person name="Kohler A."/>
            <person name="Krizsan K."/>
            <person name="Balestrini R."/>
            <person name="Da Silva C."/>
            <person name="Montanini B."/>
            <person name="Hainaut M."/>
            <person name="Levati E."/>
            <person name="Barry K.W."/>
            <person name="Belfiori B."/>
            <person name="Cichocki N."/>
            <person name="Clum A."/>
            <person name="Dockter R.B."/>
            <person name="Fauchery L."/>
            <person name="Guy J."/>
            <person name="Iotti M."/>
            <person name="Le Tacon F."/>
            <person name="Lindquist E.A."/>
            <person name="Lipzen A."/>
            <person name="Malagnac F."/>
            <person name="Mello A."/>
            <person name="Molinier V."/>
            <person name="Miyauchi S."/>
            <person name="Poulain J."/>
            <person name="Riccioni C."/>
            <person name="Rubini A."/>
            <person name="Sitrit Y."/>
            <person name="Splivallo R."/>
            <person name="Traeger S."/>
            <person name="Wang M."/>
            <person name="Zifcakova L."/>
            <person name="Wipf D."/>
            <person name="Zambonelli A."/>
            <person name="Paolocci F."/>
            <person name="Nowrousian M."/>
            <person name="Ottonello S."/>
            <person name="Baldrian P."/>
            <person name="Spatafora J.W."/>
            <person name="Henrissat B."/>
            <person name="Nagy L.G."/>
            <person name="Aury J.M."/>
            <person name="Wincker P."/>
            <person name="Grigoriev I.V."/>
            <person name="Bonfante P."/>
            <person name="Martin F.M."/>
        </authorList>
    </citation>
    <scope>NUCLEOTIDE SEQUENCE [LARGE SCALE GENOMIC DNA]</scope>
    <source>
        <strain evidence="1 2">CCBAS932</strain>
    </source>
</reference>
<dbReference type="OrthoDB" id="5424822at2759"/>
<dbReference type="Proteomes" id="UP000277580">
    <property type="component" value="Unassembled WGS sequence"/>
</dbReference>
<dbReference type="InParanoid" id="A0A3N4KDC8"/>
<evidence type="ECO:0000313" key="1">
    <source>
        <dbReference type="EMBL" id="RPB07349.1"/>
    </source>
</evidence>
<feature type="non-terminal residue" evidence="1">
    <location>
        <position position="1"/>
    </location>
</feature>
<sequence>FNFPKMHLMGHFAEHIRQYGNIPDYSTESCESAHRDQIKIPYRQRNRVESAMQILRTFNRDYTFSICAL</sequence>
<name>A0A3N4KDC8_9PEZI</name>
<protein>
    <submittedName>
        <fullName evidence="1">Uncharacterized protein</fullName>
    </submittedName>
</protein>
<evidence type="ECO:0000313" key="2">
    <source>
        <dbReference type="Proteomes" id="UP000277580"/>
    </source>
</evidence>